<evidence type="ECO:0000256" key="1">
    <source>
        <dbReference type="ARBA" id="ARBA00000757"/>
    </source>
</evidence>
<comment type="catalytic activity">
    <reaction evidence="1">
        <text>D-mannose 6-phosphate = D-fructose 6-phosphate</text>
        <dbReference type="Rhea" id="RHEA:12356"/>
        <dbReference type="ChEBI" id="CHEBI:58735"/>
        <dbReference type="ChEBI" id="CHEBI:61527"/>
        <dbReference type="EC" id="5.3.1.8"/>
    </reaction>
</comment>
<dbReference type="SUPFAM" id="SSF51182">
    <property type="entry name" value="RmlC-like cupins"/>
    <property type="match status" value="1"/>
</dbReference>
<protein>
    <recommendedName>
        <fullName evidence="3">mannose-6-phosphate isomerase</fullName>
        <ecNumber evidence="3">5.3.1.8</ecNumber>
    </recommendedName>
</protein>
<evidence type="ECO:0000256" key="8">
    <source>
        <dbReference type="PIRSR" id="PIRSR001480-2"/>
    </source>
</evidence>
<evidence type="ECO:0000256" key="5">
    <source>
        <dbReference type="ARBA" id="ARBA00022833"/>
    </source>
</evidence>
<accession>A0A2A9CSS4</accession>
<dbReference type="GO" id="GO:0005975">
    <property type="term" value="P:carbohydrate metabolic process"/>
    <property type="evidence" value="ECO:0007669"/>
    <property type="project" value="InterPro"/>
</dbReference>
<keyword evidence="11" id="KW-1185">Reference proteome</keyword>
<reference evidence="10 11" key="1">
    <citation type="submission" date="2017-10" db="EMBL/GenBank/DDBJ databases">
        <title>Sequencing the genomes of 1000 actinobacteria strains.</title>
        <authorList>
            <person name="Klenk H.-P."/>
        </authorList>
    </citation>
    <scope>NUCLEOTIDE SEQUENCE [LARGE SCALE GENOMIC DNA]</scope>
    <source>
        <strain evidence="10 11">DSM 15597</strain>
    </source>
</reference>
<dbReference type="OrthoDB" id="9792649at2"/>
<evidence type="ECO:0000256" key="2">
    <source>
        <dbReference type="ARBA" id="ARBA00010772"/>
    </source>
</evidence>
<sequence length="393" mass="41779">MQRLNGAIQHYAWGTTDAIPNLLGVAPNGQPVAEYWLGAHPLGPATVEGRRLDEVLDEQPELLGAKSRDEFGEQLPFLVKVLSARHALSLQAHPSRAQAVEGFARENAAGIALDAPERTYRDDWPKPEMLIALSEFHSLNGFREPTRTAWLFDQLGVSSELASVIGPLTERKGPAAMAEVFLDVLSLSGERAELSELVCAAAMKHKDAPGELGEFARTVIELDEVFPGDPGILAALLMNRVVLAPGDATFVPAGRMHAHLAGTGVEVMANSDNVIRGGLTAKHVDVGELVKVVEFEAITPTRVTPTTEAPGVEHFPTECPEFDVWRIRTSPLPTPVPGLGSARVLLMVGGSARLQADGTALELGSGEAAFLGAEENPTIEGDGLVFVTAAGVH</sequence>
<comment type="similarity">
    <text evidence="2">Belongs to the mannose-6-phosphate isomerase type 1 family.</text>
</comment>
<gene>
    <name evidence="10" type="ORF">ATK74_2064</name>
</gene>
<feature type="binding site" evidence="8">
    <location>
        <position position="93"/>
    </location>
    <ligand>
        <name>Zn(2+)</name>
        <dbReference type="ChEBI" id="CHEBI:29105"/>
    </ligand>
</feature>
<dbReference type="Proteomes" id="UP000226079">
    <property type="component" value="Unassembled WGS sequence"/>
</dbReference>
<feature type="binding site" evidence="8">
    <location>
        <position position="257"/>
    </location>
    <ligand>
        <name>Zn(2+)</name>
        <dbReference type="ChEBI" id="CHEBI:29105"/>
    </ligand>
</feature>
<dbReference type="InterPro" id="IPR046457">
    <property type="entry name" value="PMI_typeI_cat"/>
</dbReference>
<dbReference type="Gene3D" id="1.10.441.10">
    <property type="entry name" value="Phosphomannose Isomerase, domain 2"/>
    <property type="match status" value="1"/>
</dbReference>
<evidence type="ECO:0000313" key="11">
    <source>
        <dbReference type="Proteomes" id="UP000226079"/>
    </source>
</evidence>
<feature type="binding site" evidence="8">
    <location>
        <position position="91"/>
    </location>
    <ligand>
        <name>Zn(2+)</name>
        <dbReference type="ChEBI" id="CHEBI:29105"/>
    </ligand>
</feature>
<evidence type="ECO:0000256" key="6">
    <source>
        <dbReference type="ARBA" id="ARBA00023235"/>
    </source>
</evidence>
<comment type="caution">
    <text evidence="10">The sequence shown here is derived from an EMBL/GenBank/DDBJ whole genome shotgun (WGS) entry which is preliminary data.</text>
</comment>
<dbReference type="NCBIfam" id="TIGR00218">
    <property type="entry name" value="manA"/>
    <property type="match status" value="1"/>
</dbReference>
<dbReference type="InterPro" id="IPR011051">
    <property type="entry name" value="RmlC_Cupin_sf"/>
</dbReference>
<dbReference type="PANTHER" id="PTHR10309:SF0">
    <property type="entry name" value="MANNOSE-6-PHOSPHATE ISOMERASE"/>
    <property type="match status" value="1"/>
</dbReference>
<evidence type="ECO:0000313" key="10">
    <source>
        <dbReference type="EMBL" id="PFG17493.1"/>
    </source>
</evidence>
<dbReference type="PANTHER" id="PTHR10309">
    <property type="entry name" value="MANNOSE-6-PHOSPHATE ISOMERASE"/>
    <property type="match status" value="1"/>
</dbReference>
<dbReference type="Gene3D" id="2.60.120.10">
    <property type="entry name" value="Jelly Rolls"/>
    <property type="match status" value="2"/>
</dbReference>
<dbReference type="GO" id="GO:0009298">
    <property type="term" value="P:GDP-mannose biosynthetic process"/>
    <property type="evidence" value="ECO:0007669"/>
    <property type="project" value="InterPro"/>
</dbReference>
<keyword evidence="6 10" id="KW-0413">Isomerase</keyword>
<dbReference type="GO" id="GO:0005829">
    <property type="term" value="C:cytosol"/>
    <property type="evidence" value="ECO:0007669"/>
    <property type="project" value="TreeGrafter"/>
</dbReference>
<evidence type="ECO:0000256" key="4">
    <source>
        <dbReference type="ARBA" id="ARBA00022723"/>
    </source>
</evidence>
<feature type="domain" description="Phosphomannose isomerase type I catalytic" evidence="9">
    <location>
        <begin position="1"/>
        <end position="143"/>
    </location>
</feature>
<dbReference type="CDD" id="cd07011">
    <property type="entry name" value="cupin_PMI_type_I_N"/>
    <property type="match status" value="1"/>
</dbReference>
<keyword evidence="5 8" id="KW-0862">Zinc</keyword>
<proteinExistence type="inferred from homology"/>
<dbReference type="AlphaFoldDB" id="A0A2A9CSS4"/>
<feature type="active site" evidence="7">
    <location>
        <position position="276"/>
    </location>
</feature>
<dbReference type="PIRSF" id="PIRSF001480">
    <property type="entry name" value="Mannose-6-phosphate_isomerase"/>
    <property type="match status" value="1"/>
</dbReference>
<dbReference type="InterPro" id="IPR016305">
    <property type="entry name" value="Mannose-6-P_Isomerase"/>
</dbReference>
<dbReference type="Pfam" id="PF20511">
    <property type="entry name" value="PMI_typeI_cat"/>
    <property type="match status" value="1"/>
</dbReference>
<dbReference type="InterPro" id="IPR014710">
    <property type="entry name" value="RmlC-like_jellyroll"/>
</dbReference>
<dbReference type="RefSeq" id="WP_098460917.1">
    <property type="nucleotide sequence ID" value="NZ_PDJC01000001.1"/>
</dbReference>
<evidence type="ECO:0000256" key="3">
    <source>
        <dbReference type="ARBA" id="ARBA00011956"/>
    </source>
</evidence>
<dbReference type="GO" id="GO:0008270">
    <property type="term" value="F:zinc ion binding"/>
    <property type="evidence" value="ECO:0007669"/>
    <property type="project" value="InterPro"/>
</dbReference>
<evidence type="ECO:0000259" key="9">
    <source>
        <dbReference type="Pfam" id="PF20511"/>
    </source>
</evidence>
<keyword evidence="4 8" id="KW-0479">Metal-binding</keyword>
<evidence type="ECO:0000256" key="7">
    <source>
        <dbReference type="PIRSR" id="PIRSR001480-1"/>
    </source>
</evidence>
<dbReference type="InterPro" id="IPR001250">
    <property type="entry name" value="Man6P_Isoase-1"/>
</dbReference>
<dbReference type="PRINTS" id="PR00714">
    <property type="entry name" value="MAN6PISMRASE"/>
</dbReference>
<comment type="cofactor">
    <cofactor evidence="8">
        <name>Zn(2+)</name>
        <dbReference type="ChEBI" id="CHEBI:29105"/>
    </cofactor>
    <text evidence="8">Binds 1 zinc ion per subunit.</text>
</comment>
<dbReference type="GO" id="GO:0004476">
    <property type="term" value="F:mannose-6-phosphate isomerase activity"/>
    <property type="evidence" value="ECO:0007669"/>
    <property type="project" value="UniProtKB-EC"/>
</dbReference>
<dbReference type="EC" id="5.3.1.8" evidence="3"/>
<name>A0A2A9CSS4_9ACTN</name>
<dbReference type="EMBL" id="PDJC01000001">
    <property type="protein sequence ID" value="PFG17493.1"/>
    <property type="molecule type" value="Genomic_DNA"/>
</dbReference>
<feature type="binding site" evidence="8">
    <location>
        <position position="128"/>
    </location>
    <ligand>
        <name>Zn(2+)</name>
        <dbReference type="ChEBI" id="CHEBI:29105"/>
    </ligand>
</feature>
<organism evidence="10 11">
    <name type="scientific">Propionicimonas paludicola</name>
    <dbReference type="NCBI Taxonomy" id="185243"/>
    <lineage>
        <taxon>Bacteria</taxon>
        <taxon>Bacillati</taxon>
        <taxon>Actinomycetota</taxon>
        <taxon>Actinomycetes</taxon>
        <taxon>Propionibacteriales</taxon>
        <taxon>Nocardioidaceae</taxon>
        <taxon>Propionicimonas</taxon>
    </lineage>
</organism>